<reference evidence="3 4" key="1">
    <citation type="submission" date="2016-12" db="EMBL/GenBank/DDBJ databases">
        <title>The genomes of Aspergillus section Nigri reveals drivers in fungal speciation.</title>
        <authorList>
            <consortium name="DOE Joint Genome Institute"/>
            <person name="Vesth T.C."/>
            <person name="Nybo J."/>
            <person name="Theobald S."/>
            <person name="Brandl J."/>
            <person name="Frisvad J.C."/>
            <person name="Nielsen K.F."/>
            <person name="Lyhne E.K."/>
            <person name="Kogle M.E."/>
            <person name="Kuo A."/>
            <person name="Riley R."/>
            <person name="Clum A."/>
            <person name="Nolan M."/>
            <person name="Lipzen A."/>
            <person name="Salamov A."/>
            <person name="Henrissat B."/>
            <person name="Wiebenga A."/>
            <person name="De Vries R.P."/>
            <person name="Grigoriev I.V."/>
            <person name="Mortensen U.H."/>
            <person name="Andersen M.R."/>
            <person name="Baker S.E."/>
        </authorList>
    </citation>
    <scope>NUCLEOTIDE SEQUENCE [LARGE SCALE GENOMIC DNA]</scope>
    <source>
        <strain evidence="3 4">IBT 23096</strain>
    </source>
</reference>
<name>A0A2I2FT61_9EURO</name>
<feature type="transmembrane region" description="Helical" evidence="1">
    <location>
        <begin position="81"/>
        <end position="103"/>
    </location>
</feature>
<feature type="transmembrane region" description="Helical" evidence="1">
    <location>
        <begin position="36"/>
        <end position="56"/>
    </location>
</feature>
<dbReference type="EMBL" id="MSFO01000010">
    <property type="protein sequence ID" value="PLB43806.1"/>
    <property type="molecule type" value="Genomic_DNA"/>
</dbReference>
<feature type="domain" description="CWH43-like N-terminal" evidence="2">
    <location>
        <begin position="1"/>
        <end position="119"/>
    </location>
</feature>
<gene>
    <name evidence="3" type="ORF">P170DRAFT_430827</name>
</gene>
<dbReference type="Pfam" id="PF10277">
    <property type="entry name" value="Frag1"/>
    <property type="match status" value="1"/>
</dbReference>
<dbReference type="GeneID" id="36555683"/>
<evidence type="ECO:0000256" key="1">
    <source>
        <dbReference type="SAM" id="Phobius"/>
    </source>
</evidence>
<evidence type="ECO:0000259" key="2">
    <source>
        <dbReference type="Pfam" id="PF10277"/>
    </source>
</evidence>
<organism evidence="3 4">
    <name type="scientific">Aspergillus steynii IBT 23096</name>
    <dbReference type="NCBI Taxonomy" id="1392250"/>
    <lineage>
        <taxon>Eukaryota</taxon>
        <taxon>Fungi</taxon>
        <taxon>Dikarya</taxon>
        <taxon>Ascomycota</taxon>
        <taxon>Pezizomycotina</taxon>
        <taxon>Eurotiomycetes</taxon>
        <taxon>Eurotiomycetidae</taxon>
        <taxon>Eurotiales</taxon>
        <taxon>Aspergillaceae</taxon>
        <taxon>Aspergillus</taxon>
        <taxon>Aspergillus subgen. Circumdati</taxon>
    </lineage>
</organism>
<dbReference type="Proteomes" id="UP000234275">
    <property type="component" value="Unassembled WGS sequence"/>
</dbReference>
<keyword evidence="1" id="KW-0812">Transmembrane</keyword>
<evidence type="ECO:0000313" key="4">
    <source>
        <dbReference type="Proteomes" id="UP000234275"/>
    </source>
</evidence>
<dbReference type="RefSeq" id="XP_024699108.1">
    <property type="nucleotide sequence ID" value="XM_024847984.1"/>
</dbReference>
<dbReference type="OrthoDB" id="10032492at2759"/>
<keyword evidence="1" id="KW-0472">Membrane</keyword>
<dbReference type="InterPro" id="IPR019402">
    <property type="entry name" value="CWH43_N"/>
</dbReference>
<dbReference type="STRING" id="1392250.A0A2I2FT61"/>
<protein>
    <recommendedName>
        <fullName evidence="2">CWH43-like N-terminal domain-containing protein</fullName>
    </recommendedName>
</protein>
<proteinExistence type="predicted"/>
<keyword evidence="1" id="KW-1133">Transmembrane helix</keyword>
<comment type="caution">
    <text evidence="3">The sequence shown here is derived from an EMBL/GenBank/DDBJ whole genome shotgun (WGS) entry which is preliminary data.</text>
</comment>
<dbReference type="VEuPathDB" id="FungiDB:P170DRAFT_430827"/>
<keyword evidence="4" id="KW-1185">Reference proteome</keyword>
<evidence type="ECO:0000313" key="3">
    <source>
        <dbReference type="EMBL" id="PLB43806.1"/>
    </source>
</evidence>
<dbReference type="AlphaFoldDB" id="A0A2I2FT61"/>
<accession>A0A2I2FT61</accession>
<sequence length="120" mass="13514">MLGYWASLGRPVYSYIHKGQTIPYISDVAAQELQPLFVTGCLVSVILLNISLVLILKARSAGPKPSVKLLRWKRAGISHTWFHYLAIFLTAAGSVGLVLLARFDRLQYPDLHREFLTLYV</sequence>